<dbReference type="InterPro" id="IPR029060">
    <property type="entry name" value="PIN-like_dom_sf"/>
</dbReference>
<comment type="function">
    <text evidence="6">Toxic component of a toxin-antitoxin (TA) system. An RNase.</text>
</comment>
<sequence length="146" mass="15696">MTTTSIPVAIGDTSGLIAFFNADDKHHAAARATIASIGHLVVSPCILAELDYLLATRKGPHVSNPILGYIASRVASGRWEVPGIGPMLPAVHAVLQDYPGIGLADATNVVLAREFRTNAIVTLDWKHFRMIRPLTPHEAFHMLPGD</sequence>
<keyword evidence="3 6" id="KW-0479">Metal-binding</keyword>
<dbReference type="AlphaFoldDB" id="A0A1G9DZ19"/>
<accession>A0A1G9DZ19</accession>
<feature type="binding site" evidence="6">
    <location>
        <position position="12"/>
    </location>
    <ligand>
        <name>Mg(2+)</name>
        <dbReference type="ChEBI" id="CHEBI:18420"/>
    </ligand>
</feature>
<dbReference type="GO" id="GO:0000287">
    <property type="term" value="F:magnesium ion binding"/>
    <property type="evidence" value="ECO:0007669"/>
    <property type="project" value="UniProtKB-UniRule"/>
</dbReference>
<dbReference type="InterPro" id="IPR002716">
    <property type="entry name" value="PIN_dom"/>
</dbReference>
<dbReference type="GO" id="GO:0004540">
    <property type="term" value="F:RNA nuclease activity"/>
    <property type="evidence" value="ECO:0007669"/>
    <property type="project" value="InterPro"/>
</dbReference>
<keyword evidence="6" id="KW-0800">Toxin</keyword>
<reference evidence="9" key="1">
    <citation type="submission" date="2016-10" db="EMBL/GenBank/DDBJ databases">
        <authorList>
            <person name="Varghese N."/>
            <person name="Submissions S."/>
        </authorList>
    </citation>
    <scope>NUCLEOTIDE SEQUENCE [LARGE SCALE GENOMIC DNA]</scope>
    <source>
        <strain evidence="9">CGMCC 4.3147</strain>
    </source>
</reference>
<evidence type="ECO:0000313" key="9">
    <source>
        <dbReference type="Proteomes" id="UP000198662"/>
    </source>
</evidence>
<comment type="cofactor">
    <cofactor evidence="6">
        <name>Mg(2+)</name>
        <dbReference type="ChEBI" id="CHEBI:18420"/>
    </cofactor>
</comment>
<dbReference type="STRING" id="380244.SAMN05216298_1194"/>
<protein>
    <recommendedName>
        <fullName evidence="6">Ribonuclease VapC</fullName>
        <shortName evidence="6">RNase VapC</shortName>
        <ecNumber evidence="6">3.1.-.-</ecNumber>
    </recommendedName>
    <alternativeName>
        <fullName evidence="6">Toxin VapC</fullName>
    </alternativeName>
</protein>
<evidence type="ECO:0000256" key="5">
    <source>
        <dbReference type="ARBA" id="ARBA00022842"/>
    </source>
</evidence>
<name>A0A1G9DZ19_9ACTN</name>
<keyword evidence="2 6" id="KW-0540">Nuclease</keyword>
<gene>
    <name evidence="6" type="primary">vapC</name>
    <name evidence="8" type="ORF">SAMN05216298_1194</name>
</gene>
<dbReference type="EC" id="3.1.-.-" evidence="6"/>
<keyword evidence="4 6" id="KW-0378">Hydrolase</keyword>
<dbReference type="Proteomes" id="UP000198662">
    <property type="component" value="Unassembled WGS sequence"/>
</dbReference>
<evidence type="ECO:0000256" key="6">
    <source>
        <dbReference type="HAMAP-Rule" id="MF_00265"/>
    </source>
</evidence>
<keyword evidence="9" id="KW-1185">Reference proteome</keyword>
<dbReference type="GO" id="GO:0090729">
    <property type="term" value="F:toxin activity"/>
    <property type="evidence" value="ECO:0007669"/>
    <property type="project" value="UniProtKB-KW"/>
</dbReference>
<keyword evidence="5 6" id="KW-0460">Magnesium</keyword>
<dbReference type="OrthoDB" id="5184258at2"/>
<feature type="domain" description="PIN" evidence="7">
    <location>
        <begin position="12"/>
        <end position="127"/>
    </location>
</feature>
<proteinExistence type="inferred from homology"/>
<evidence type="ECO:0000256" key="1">
    <source>
        <dbReference type="ARBA" id="ARBA00022649"/>
    </source>
</evidence>
<comment type="similarity">
    <text evidence="6">Belongs to the PINc/VapC protein family.</text>
</comment>
<organism evidence="8 9">
    <name type="scientific">Glycomyces sambucus</name>
    <dbReference type="NCBI Taxonomy" id="380244"/>
    <lineage>
        <taxon>Bacteria</taxon>
        <taxon>Bacillati</taxon>
        <taxon>Actinomycetota</taxon>
        <taxon>Actinomycetes</taxon>
        <taxon>Glycomycetales</taxon>
        <taxon>Glycomycetaceae</taxon>
        <taxon>Glycomyces</taxon>
    </lineage>
</organism>
<dbReference type="Gene3D" id="3.40.50.1010">
    <property type="entry name" value="5'-nuclease"/>
    <property type="match status" value="1"/>
</dbReference>
<dbReference type="SUPFAM" id="SSF88723">
    <property type="entry name" value="PIN domain-like"/>
    <property type="match status" value="1"/>
</dbReference>
<feature type="binding site" evidence="6">
    <location>
        <position position="105"/>
    </location>
    <ligand>
        <name>Mg(2+)</name>
        <dbReference type="ChEBI" id="CHEBI:18420"/>
    </ligand>
</feature>
<dbReference type="HAMAP" id="MF_00265">
    <property type="entry name" value="VapC_Nob1"/>
    <property type="match status" value="1"/>
</dbReference>
<evidence type="ECO:0000256" key="3">
    <source>
        <dbReference type="ARBA" id="ARBA00022723"/>
    </source>
</evidence>
<dbReference type="InterPro" id="IPR022907">
    <property type="entry name" value="VapC_family"/>
</dbReference>
<dbReference type="Pfam" id="PF01850">
    <property type="entry name" value="PIN"/>
    <property type="match status" value="1"/>
</dbReference>
<evidence type="ECO:0000313" key="8">
    <source>
        <dbReference type="EMBL" id="SDK69131.1"/>
    </source>
</evidence>
<evidence type="ECO:0000256" key="2">
    <source>
        <dbReference type="ARBA" id="ARBA00022722"/>
    </source>
</evidence>
<dbReference type="RefSeq" id="WP_091044276.1">
    <property type="nucleotide sequence ID" value="NZ_FNGF01000001.1"/>
</dbReference>
<dbReference type="GO" id="GO:0016787">
    <property type="term" value="F:hydrolase activity"/>
    <property type="evidence" value="ECO:0007669"/>
    <property type="project" value="UniProtKB-KW"/>
</dbReference>
<evidence type="ECO:0000256" key="4">
    <source>
        <dbReference type="ARBA" id="ARBA00022801"/>
    </source>
</evidence>
<evidence type="ECO:0000259" key="7">
    <source>
        <dbReference type="Pfam" id="PF01850"/>
    </source>
</evidence>
<keyword evidence="1 6" id="KW-1277">Toxin-antitoxin system</keyword>
<dbReference type="EMBL" id="FNGF01000001">
    <property type="protein sequence ID" value="SDK69131.1"/>
    <property type="molecule type" value="Genomic_DNA"/>
</dbReference>